<dbReference type="EMBL" id="CT868263">
    <property type="protein sequence ID" value="CAK77113.1"/>
    <property type="molecule type" value="Genomic_DNA"/>
</dbReference>
<protein>
    <recommendedName>
        <fullName evidence="5">UvrD-like helicase C-terminal domain-containing protein</fullName>
    </recommendedName>
</protein>
<organism evidence="6 7">
    <name type="scientific">Paramecium tetraurelia</name>
    <dbReference type="NCBI Taxonomy" id="5888"/>
    <lineage>
        <taxon>Eukaryota</taxon>
        <taxon>Sar</taxon>
        <taxon>Alveolata</taxon>
        <taxon>Ciliophora</taxon>
        <taxon>Intramacronucleata</taxon>
        <taxon>Oligohymenophorea</taxon>
        <taxon>Peniculida</taxon>
        <taxon>Parameciidae</taxon>
        <taxon>Paramecium</taxon>
    </lineage>
</organism>
<evidence type="ECO:0000256" key="4">
    <source>
        <dbReference type="ARBA" id="ARBA00022840"/>
    </source>
</evidence>
<keyword evidence="3" id="KW-0347">Helicase</keyword>
<dbReference type="InterPro" id="IPR039904">
    <property type="entry name" value="TRANK1"/>
</dbReference>
<reference evidence="6 7" key="1">
    <citation type="journal article" date="2006" name="Nature">
        <title>Global trends of whole-genome duplications revealed by the ciliate Paramecium tetraurelia.</title>
        <authorList>
            <consortium name="Genoscope"/>
            <person name="Aury J.-M."/>
            <person name="Jaillon O."/>
            <person name="Duret L."/>
            <person name="Noel B."/>
            <person name="Jubin C."/>
            <person name="Porcel B.M."/>
            <person name="Segurens B."/>
            <person name="Daubin V."/>
            <person name="Anthouard V."/>
            <person name="Aiach N."/>
            <person name="Arnaiz O."/>
            <person name="Billaut A."/>
            <person name="Beisson J."/>
            <person name="Blanc I."/>
            <person name="Bouhouche K."/>
            <person name="Camara F."/>
            <person name="Duharcourt S."/>
            <person name="Guigo R."/>
            <person name="Gogendeau D."/>
            <person name="Katinka M."/>
            <person name="Keller A.-M."/>
            <person name="Kissmehl R."/>
            <person name="Klotz C."/>
            <person name="Koll F."/>
            <person name="Le Moue A."/>
            <person name="Lepere C."/>
            <person name="Malinsky S."/>
            <person name="Nowacki M."/>
            <person name="Nowak J.K."/>
            <person name="Plattner H."/>
            <person name="Poulain J."/>
            <person name="Ruiz F."/>
            <person name="Serrano V."/>
            <person name="Zagulski M."/>
            <person name="Dessen P."/>
            <person name="Betermier M."/>
            <person name="Weissenbach J."/>
            <person name="Scarpelli C."/>
            <person name="Schachter V."/>
            <person name="Sperling L."/>
            <person name="Meyer E."/>
            <person name="Cohen J."/>
            <person name="Wincker P."/>
        </authorList>
    </citation>
    <scope>NUCLEOTIDE SEQUENCE [LARGE SCALE GENOMIC DNA]</scope>
    <source>
        <strain evidence="6 7">Stock d4-2</strain>
    </source>
</reference>
<dbReference type="PANTHER" id="PTHR21529">
    <property type="entry name" value="MAMMARY TURMOR VIRUS RECEPTOR HOMOLOG 1, 2 MTVR1, 2"/>
    <property type="match status" value="1"/>
</dbReference>
<accession>A0D246</accession>
<dbReference type="Pfam" id="PF13361">
    <property type="entry name" value="UvrD_C"/>
    <property type="match status" value="1"/>
</dbReference>
<dbReference type="GeneID" id="5030294"/>
<feature type="domain" description="UvrD-like helicase C-terminal" evidence="5">
    <location>
        <begin position="843"/>
        <end position="977"/>
    </location>
</feature>
<proteinExistence type="predicted"/>
<gene>
    <name evidence="6" type="ORF">GSPATT00012619001</name>
</gene>
<dbReference type="Gene3D" id="3.40.50.300">
    <property type="entry name" value="P-loop containing nucleotide triphosphate hydrolases"/>
    <property type="match status" value="1"/>
</dbReference>
<dbReference type="STRING" id="5888.A0D246"/>
<dbReference type="SUPFAM" id="SSF52540">
    <property type="entry name" value="P-loop containing nucleoside triphosphate hydrolases"/>
    <property type="match status" value="1"/>
</dbReference>
<dbReference type="GO" id="GO:0016787">
    <property type="term" value="F:hydrolase activity"/>
    <property type="evidence" value="ECO:0007669"/>
    <property type="project" value="UniProtKB-KW"/>
</dbReference>
<dbReference type="RefSeq" id="XP_001444510.1">
    <property type="nucleotide sequence ID" value="XM_001444473.1"/>
</dbReference>
<evidence type="ECO:0000313" key="7">
    <source>
        <dbReference type="Proteomes" id="UP000000600"/>
    </source>
</evidence>
<dbReference type="PANTHER" id="PTHR21529:SF4">
    <property type="entry name" value="TPR AND ANKYRIN REPEAT-CONTAINING PROTEIN 1"/>
    <property type="match status" value="1"/>
</dbReference>
<dbReference type="OrthoDB" id="3156807at2759"/>
<evidence type="ECO:0000256" key="3">
    <source>
        <dbReference type="ARBA" id="ARBA00022806"/>
    </source>
</evidence>
<evidence type="ECO:0000256" key="2">
    <source>
        <dbReference type="ARBA" id="ARBA00022801"/>
    </source>
</evidence>
<evidence type="ECO:0000259" key="5">
    <source>
        <dbReference type="Pfam" id="PF13361"/>
    </source>
</evidence>
<dbReference type="AlphaFoldDB" id="A0D246"/>
<keyword evidence="4" id="KW-0067">ATP-binding</keyword>
<dbReference type="GO" id="GO:0005524">
    <property type="term" value="F:ATP binding"/>
    <property type="evidence" value="ECO:0007669"/>
    <property type="project" value="UniProtKB-KW"/>
</dbReference>
<dbReference type="GO" id="GO:0004386">
    <property type="term" value="F:helicase activity"/>
    <property type="evidence" value="ECO:0007669"/>
    <property type="project" value="UniProtKB-KW"/>
</dbReference>
<keyword evidence="1" id="KW-0547">Nucleotide-binding</keyword>
<keyword evidence="2" id="KW-0378">Hydrolase</keyword>
<dbReference type="Proteomes" id="UP000000600">
    <property type="component" value="Unassembled WGS sequence"/>
</dbReference>
<dbReference type="InterPro" id="IPR014017">
    <property type="entry name" value="DNA_helicase_UvrD-like_C"/>
</dbReference>
<dbReference type="eggNOG" id="ENOG502QQZC">
    <property type="taxonomic scope" value="Eukaryota"/>
</dbReference>
<sequence length="1106" mass="130862">MKQNIQKPKFSQVIMNQYFKEKAELDNSFKQIQKSILQKFEEKLNAKNIFLLYFQTLTNLNEYRYMGQTLHVEDEIREYLQSLPLHTFFPQRIWDFSFTKQFLQKFQSLKEDEVIRVVFLIRSILQGRFNKQNYQWINVNQIQVGSIKFPFQHDFELDFAVEGRITMMFQVFPKKYPLMDNSDHPTQFDFVHELIFVELNEGTHQKNPQPYEKYLKAQQSKPNFFTDMKFIQENGDKKKIKYLRVGEASENQCLLLGPRIFRPLLCQGRQFNYNYKLNLWMTIEDEEKYYKKLKQIEEIRQNNQIIRNYCFLPSSQQLLTIIKNIPNFRVKLTEEQKNVISYGGDALVIGRSGTGKTTCALLKLFSTDILYKLRIKLNQIKSSSTDIILSQQDQNSQLKTIFVTASPLLACQVKRLYDQLVNNIQNAINTKRQRTKQDQQMNPQSQNIDLEQSTFQIIEALQQNDEDIDGNNQQETQNDNEIEDEEINEFEKEMGKFNKFSEIQQFPVFLTLRKLLALIDSSLLHSFFKVFGGYQNKLSQWHNESSGLMTLDKNQTAQPFNEDLLYKHISLIDNQEFIETNLQEVTLEVFERVFWPKIVKDLKQEYYDVSTFDPTLVWSEICTKIKGHETSHEYPDKYMNFENYSYYHRVLSEVQTKLLYKAFETYERLRQSYGYYDLLDIVNHINYELSQGNDVIESVHYLMLDELQDVPRAVLVLLDRMAEFGLFCCGDNAQNIAKGIGFKFFEVIKGEDNQIQHYLIQILILDRTIKFFRLANSVIRVLEICFPYKIDRLKKETSDLTGPRPVVLQTDSPQDLLSYIQEFFTNDRKTVEFGCNQAIIVKDQESKEKLPQELQNALVLTIYEAKGLEFDDVILYNFFNDCTTSVDDWKILNEFEVNSVYMSEEGFKNFQTVHQSEIVTSDYNAQNKLIEIKQLKLKERDQKKAKSQDAFSEYISLCQDLKQLYVAITRPKKRLIIFDQSIKKRIIMQSIWEKLDVVNIVQKKDIQVSDTQFILEHTVDNQANWKKQGYKMFRLNNYDQAAKCFKFSGDEELAKKSKAYFLATQGNIFNENKENYIAAAKLFELDQLPFKSSIMLFFRQRIYQSL</sequence>
<name>A0D246_PARTE</name>
<keyword evidence="7" id="KW-1185">Reference proteome</keyword>
<dbReference type="HOGENOM" id="CLU_282486_0_0_1"/>
<evidence type="ECO:0000313" key="6">
    <source>
        <dbReference type="EMBL" id="CAK77113.1"/>
    </source>
</evidence>
<dbReference type="InParanoid" id="A0D246"/>
<dbReference type="KEGG" id="ptm:GSPATT00012619001"/>
<dbReference type="InterPro" id="IPR027417">
    <property type="entry name" value="P-loop_NTPase"/>
</dbReference>
<evidence type="ECO:0000256" key="1">
    <source>
        <dbReference type="ARBA" id="ARBA00022741"/>
    </source>
</evidence>